<dbReference type="RefSeq" id="WP_007203825.1">
    <property type="nucleotide sequence ID" value="NZ_AKKV01000046.1"/>
</dbReference>
<dbReference type="PATRIC" id="fig|1196324.3.peg.3825"/>
<feature type="transmembrane region" description="Helical" evidence="1">
    <location>
        <begin position="116"/>
        <end position="141"/>
    </location>
</feature>
<dbReference type="Proteomes" id="UP000004080">
    <property type="component" value="Unassembled WGS sequence"/>
</dbReference>
<evidence type="ECO:0000256" key="1">
    <source>
        <dbReference type="SAM" id="Phobius"/>
    </source>
</evidence>
<reference evidence="2 3" key="1">
    <citation type="journal article" date="2012" name="J. Bacteriol.">
        <title>Genome of Bacillus macauensis ZFHKF-1, a Long-Chain-Forming Bacterium.</title>
        <authorList>
            <person name="Cai L."/>
            <person name="Zhang T."/>
        </authorList>
    </citation>
    <scope>NUCLEOTIDE SEQUENCE [LARGE SCALE GENOMIC DNA]</scope>
    <source>
        <strain evidence="2 3">ZFHKF-1</strain>
    </source>
</reference>
<feature type="transmembrane region" description="Helical" evidence="1">
    <location>
        <begin position="196"/>
        <end position="217"/>
    </location>
</feature>
<keyword evidence="3" id="KW-1185">Reference proteome</keyword>
<dbReference type="STRING" id="1196324.A374_18791"/>
<name>I8IWA0_9BACL</name>
<feature type="transmembrane region" description="Helical" evidence="1">
    <location>
        <begin position="153"/>
        <end position="175"/>
    </location>
</feature>
<sequence>MKSIRDVFQALKNAPLLFVVSLIYGGIYVAITTAYAFVSALVFAAVGMSFGEGMLSFDEFYDEIGMTVQIVLMLFFVVIITVLGAFFSGGLVTVSKHALEDGTIKISQLFSGGKRYFWRMAVLEGFQSLVLVLLYTASIYIEMDLGVQYESQILLSINSIFLIVSFIVGMCKLGMVLQQLTMIDSIKSAFRLRPLGYVHILLVITVNILVLIALITLMSPASFLLNLLVFLVLLAYLYFVSTTAVVWIVAVYRNYSK</sequence>
<keyword evidence="1" id="KW-0472">Membrane</keyword>
<organism evidence="2 3">
    <name type="scientific">Fictibacillus macauensis ZFHKF-1</name>
    <dbReference type="NCBI Taxonomy" id="1196324"/>
    <lineage>
        <taxon>Bacteria</taxon>
        <taxon>Bacillati</taxon>
        <taxon>Bacillota</taxon>
        <taxon>Bacilli</taxon>
        <taxon>Bacillales</taxon>
        <taxon>Fictibacillaceae</taxon>
        <taxon>Fictibacillus</taxon>
    </lineage>
</organism>
<evidence type="ECO:0000313" key="3">
    <source>
        <dbReference type="Proteomes" id="UP000004080"/>
    </source>
</evidence>
<gene>
    <name evidence="2" type="ORF">A374_18791</name>
</gene>
<proteinExistence type="predicted"/>
<evidence type="ECO:0000313" key="2">
    <source>
        <dbReference type="EMBL" id="EIT83766.1"/>
    </source>
</evidence>
<protein>
    <submittedName>
        <fullName evidence="2">Uncharacterized protein</fullName>
    </submittedName>
</protein>
<accession>I8IWA0</accession>
<keyword evidence="1" id="KW-1133">Transmembrane helix</keyword>
<dbReference type="EMBL" id="AKKV01000046">
    <property type="protein sequence ID" value="EIT83766.1"/>
    <property type="molecule type" value="Genomic_DNA"/>
</dbReference>
<feature type="transmembrane region" description="Helical" evidence="1">
    <location>
        <begin position="70"/>
        <end position="95"/>
    </location>
</feature>
<feature type="transmembrane region" description="Helical" evidence="1">
    <location>
        <begin position="223"/>
        <end position="252"/>
    </location>
</feature>
<feature type="transmembrane region" description="Helical" evidence="1">
    <location>
        <begin position="21"/>
        <end position="50"/>
    </location>
</feature>
<dbReference type="AlphaFoldDB" id="I8IWA0"/>
<comment type="caution">
    <text evidence="2">The sequence shown here is derived from an EMBL/GenBank/DDBJ whole genome shotgun (WGS) entry which is preliminary data.</text>
</comment>
<keyword evidence="1" id="KW-0812">Transmembrane</keyword>